<feature type="domain" description="HMA" evidence="5">
    <location>
        <begin position="19"/>
        <end position="82"/>
    </location>
</feature>
<dbReference type="AlphaFoldDB" id="A0A9D4Z794"/>
<evidence type="ECO:0000256" key="2">
    <source>
        <dbReference type="ARBA" id="ARBA00023289"/>
    </source>
</evidence>
<keyword evidence="2" id="KW-0449">Lipoprotein</keyword>
<evidence type="ECO:0000313" key="7">
    <source>
        <dbReference type="Proteomes" id="UP000886520"/>
    </source>
</evidence>
<accession>A0A9D4Z794</accession>
<keyword evidence="7" id="KW-1185">Reference proteome</keyword>
<dbReference type="PANTHER" id="PTHR45868:SF93">
    <property type="entry name" value="OS12G0144600 PROTEIN"/>
    <property type="match status" value="1"/>
</dbReference>
<evidence type="ECO:0000259" key="5">
    <source>
        <dbReference type="PROSITE" id="PS50846"/>
    </source>
</evidence>
<dbReference type="SUPFAM" id="SSF55008">
    <property type="entry name" value="HMA, heavy metal-associated domain"/>
    <property type="match status" value="1"/>
</dbReference>
<dbReference type="PROSITE" id="PS50846">
    <property type="entry name" value="HMA_2"/>
    <property type="match status" value="1"/>
</dbReference>
<name>A0A9D4Z794_ADICA</name>
<dbReference type="Pfam" id="PF00403">
    <property type="entry name" value="HMA"/>
    <property type="match status" value="1"/>
</dbReference>
<feature type="compositionally biased region" description="Basic and acidic residues" evidence="4">
    <location>
        <begin position="159"/>
        <end position="169"/>
    </location>
</feature>
<reference evidence="6" key="1">
    <citation type="submission" date="2021-01" db="EMBL/GenBank/DDBJ databases">
        <title>Adiantum capillus-veneris genome.</title>
        <authorList>
            <person name="Fang Y."/>
            <person name="Liao Q."/>
        </authorList>
    </citation>
    <scope>NUCLEOTIDE SEQUENCE</scope>
    <source>
        <strain evidence="6">H3</strain>
        <tissue evidence="6">Leaf</tissue>
    </source>
</reference>
<organism evidence="6 7">
    <name type="scientific">Adiantum capillus-veneris</name>
    <name type="common">Maidenhair fern</name>
    <dbReference type="NCBI Taxonomy" id="13818"/>
    <lineage>
        <taxon>Eukaryota</taxon>
        <taxon>Viridiplantae</taxon>
        <taxon>Streptophyta</taxon>
        <taxon>Embryophyta</taxon>
        <taxon>Tracheophyta</taxon>
        <taxon>Polypodiopsida</taxon>
        <taxon>Polypodiidae</taxon>
        <taxon>Polypodiales</taxon>
        <taxon>Pteridineae</taxon>
        <taxon>Pteridaceae</taxon>
        <taxon>Vittarioideae</taxon>
        <taxon>Adiantum</taxon>
    </lineage>
</organism>
<dbReference type="CDD" id="cd00371">
    <property type="entry name" value="HMA"/>
    <property type="match status" value="1"/>
</dbReference>
<keyword evidence="1" id="KW-0479">Metal-binding</keyword>
<dbReference type="InterPro" id="IPR006121">
    <property type="entry name" value="HMA_dom"/>
</dbReference>
<dbReference type="GO" id="GO:0046872">
    <property type="term" value="F:metal ion binding"/>
    <property type="evidence" value="ECO:0007669"/>
    <property type="project" value="UniProtKB-KW"/>
</dbReference>
<gene>
    <name evidence="6" type="ORF">GOP47_0019653</name>
</gene>
<feature type="region of interest" description="Disordered" evidence="4">
    <location>
        <begin position="139"/>
        <end position="174"/>
    </location>
</feature>
<evidence type="ECO:0000256" key="4">
    <source>
        <dbReference type="SAM" id="MobiDB-lite"/>
    </source>
</evidence>
<comment type="similarity">
    <text evidence="3">Belongs to the HIPP family.</text>
</comment>
<dbReference type="Gene3D" id="3.30.70.100">
    <property type="match status" value="1"/>
</dbReference>
<sequence length="221" mass="23860">MAPAPLDKKSEGSKAPAKVEEISLKVFIHCEGCKKKVKKILQRIDGVETVHVDAGLGKVIVTGTVDSEVLLKKLEKAGKAAEVLVAASSGKKGKEQVNNQPQGAKQVVKKVRFEEGIREDKIGKGGENNIAIVDLGRKSNSSTRANKDSDYIVSNANNEESREKKRGDGDDGFGFDGVGSSKNVVYKNVTSRMIETGYSVESADYATHMFSDENTESCHIM</sequence>
<comment type="caution">
    <text evidence="6">The sequence shown here is derived from an EMBL/GenBank/DDBJ whole genome shotgun (WGS) entry which is preliminary data.</text>
</comment>
<dbReference type="EMBL" id="JABFUD020000019">
    <property type="protein sequence ID" value="KAI5064958.1"/>
    <property type="molecule type" value="Genomic_DNA"/>
</dbReference>
<evidence type="ECO:0000313" key="6">
    <source>
        <dbReference type="EMBL" id="KAI5064958.1"/>
    </source>
</evidence>
<dbReference type="InterPro" id="IPR036163">
    <property type="entry name" value="HMA_dom_sf"/>
</dbReference>
<evidence type="ECO:0000256" key="1">
    <source>
        <dbReference type="ARBA" id="ARBA00022723"/>
    </source>
</evidence>
<proteinExistence type="inferred from homology"/>
<protein>
    <recommendedName>
        <fullName evidence="5">HMA domain-containing protein</fullName>
    </recommendedName>
</protein>
<keyword evidence="2" id="KW-0636">Prenylation</keyword>
<dbReference type="OrthoDB" id="689350at2759"/>
<dbReference type="Proteomes" id="UP000886520">
    <property type="component" value="Chromosome 19"/>
</dbReference>
<dbReference type="PANTHER" id="PTHR45868">
    <property type="entry name" value="HEAVY METAL-ASSOCIATED ISOPRENYLATED PLANT PROTEIN 33-RELATED"/>
    <property type="match status" value="1"/>
</dbReference>
<evidence type="ECO:0000256" key="3">
    <source>
        <dbReference type="ARBA" id="ARBA00024045"/>
    </source>
</evidence>